<feature type="transmembrane region" description="Helical" evidence="2">
    <location>
        <begin position="104"/>
        <end position="122"/>
    </location>
</feature>
<keyword evidence="2" id="KW-0472">Membrane</keyword>
<keyword evidence="3" id="KW-1185">Reference proteome</keyword>
<protein>
    <submittedName>
        <fullName evidence="4">Uncharacterized protein LOC105055674</fullName>
    </submittedName>
</protein>
<name>A0A6I9SA15_ELAGV</name>
<keyword evidence="2" id="KW-0812">Transmembrane</keyword>
<dbReference type="AlphaFoldDB" id="A0A6I9SA15"/>
<dbReference type="Proteomes" id="UP000504607">
    <property type="component" value="Chromosome 1"/>
</dbReference>
<dbReference type="InParanoid" id="A0A6I9SA15"/>
<proteinExistence type="predicted"/>
<dbReference type="PANTHER" id="PTHR46610">
    <property type="entry name" value="OS05G0181300 PROTEIN"/>
    <property type="match status" value="1"/>
</dbReference>
<keyword evidence="2" id="KW-1133">Transmembrane helix</keyword>
<feature type="compositionally biased region" description="Polar residues" evidence="1">
    <location>
        <begin position="1"/>
        <end position="13"/>
    </location>
</feature>
<feature type="transmembrane region" description="Helical" evidence="2">
    <location>
        <begin position="67"/>
        <end position="84"/>
    </location>
</feature>
<dbReference type="RefSeq" id="XP_010935933.2">
    <property type="nucleotide sequence ID" value="XM_010937631.3"/>
</dbReference>
<accession>A0A6I9SA15</accession>
<sequence length="166" mass="18230">MDLKPSQESTGQRATPPDNPKKRPTPPPSACHGKPDSDGFSWLQPLGLAFLTFNSVVALYRSRSDPWGMAFVITSYVDLLLLFWCLRRFESTPEGSPNTGTLKMAVWSLSTLLTVMFSYRVASIMPLPVAVVVWTMAGLTIAGGFYAFFIYKEKESATSAPNASKV</sequence>
<dbReference type="InterPro" id="IPR045501">
    <property type="entry name" value="DUF6490"/>
</dbReference>
<organism evidence="3 4">
    <name type="scientific">Elaeis guineensis var. tenera</name>
    <name type="common">Oil palm</name>
    <dbReference type="NCBI Taxonomy" id="51953"/>
    <lineage>
        <taxon>Eukaryota</taxon>
        <taxon>Viridiplantae</taxon>
        <taxon>Streptophyta</taxon>
        <taxon>Embryophyta</taxon>
        <taxon>Tracheophyta</taxon>
        <taxon>Spermatophyta</taxon>
        <taxon>Magnoliopsida</taxon>
        <taxon>Liliopsida</taxon>
        <taxon>Arecaceae</taxon>
        <taxon>Arecoideae</taxon>
        <taxon>Cocoseae</taxon>
        <taxon>Elaeidinae</taxon>
        <taxon>Elaeis</taxon>
    </lineage>
</organism>
<dbReference type="OrthoDB" id="737602at2759"/>
<dbReference type="Pfam" id="PF20100">
    <property type="entry name" value="DUF6490"/>
    <property type="match status" value="1"/>
</dbReference>
<feature type="transmembrane region" description="Helical" evidence="2">
    <location>
        <begin position="42"/>
        <end position="60"/>
    </location>
</feature>
<feature type="transmembrane region" description="Helical" evidence="2">
    <location>
        <begin position="129"/>
        <end position="151"/>
    </location>
</feature>
<feature type="region of interest" description="Disordered" evidence="1">
    <location>
        <begin position="1"/>
        <end position="34"/>
    </location>
</feature>
<gene>
    <name evidence="4" type="primary">LOC105055674</name>
</gene>
<evidence type="ECO:0000313" key="4">
    <source>
        <dbReference type="RefSeq" id="XP_010935933.2"/>
    </source>
</evidence>
<reference evidence="4" key="1">
    <citation type="submission" date="2025-08" db="UniProtKB">
        <authorList>
            <consortium name="RefSeq"/>
        </authorList>
    </citation>
    <scope>IDENTIFICATION</scope>
</reference>
<dbReference type="PANTHER" id="PTHR46610:SF3">
    <property type="entry name" value="OS01G0238200 PROTEIN"/>
    <property type="match status" value="1"/>
</dbReference>
<evidence type="ECO:0000256" key="1">
    <source>
        <dbReference type="SAM" id="MobiDB-lite"/>
    </source>
</evidence>
<evidence type="ECO:0000313" key="3">
    <source>
        <dbReference type="Proteomes" id="UP000504607"/>
    </source>
</evidence>
<evidence type="ECO:0000256" key="2">
    <source>
        <dbReference type="SAM" id="Phobius"/>
    </source>
</evidence>